<protein>
    <submittedName>
        <fullName evidence="2">Uncharacterized protein</fullName>
    </submittedName>
</protein>
<dbReference type="STRING" id="29760.F6H847"/>
<proteinExistence type="predicted"/>
<evidence type="ECO:0000256" key="1">
    <source>
        <dbReference type="SAM" id="MobiDB-lite"/>
    </source>
</evidence>
<gene>
    <name evidence="2" type="ORF">VIT_00s0262g00170</name>
</gene>
<dbReference type="HOGENOM" id="CLU_2659603_0_0_1"/>
<feature type="region of interest" description="Disordered" evidence="1">
    <location>
        <begin position="39"/>
        <end position="76"/>
    </location>
</feature>
<evidence type="ECO:0000313" key="3">
    <source>
        <dbReference type="Proteomes" id="UP000009183"/>
    </source>
</evidence>
<accession>F6H847</accession>
<dbReference type="EMBL" id="FN595266">
    <property type="protein sequence ID" value="CCB48390.1"/>
    <property type="molecule type" value="Genomic_DNA"/>
</dbReference>
<dbReference type="PaxDb" id="29760-VIT_00s0262g00170.t01"/>
<dbReference type="AlphaFoldDB" id="F6H847"/>
<sequence length="76" mass="8327">MSFKPRNELGNEVLVPKCISALLFILDNLLQSRPRFSSETMEGNAVGTVPDSTGKHVFSSIPPDAENKLDSDAHEK</sequence>
<feature type="compositionally biased region" description="Basic and acidic residues" evidence="1">
    <location>
        <begin position="65"/>
        <end position="76"/>
    </location>
</feature>
<dbReference type="ExpressionAtlas" id="F6H847">
    <property type="expression patterns" value="baseline"/>
</dbReference>
<name>F6H847_VITVI</name>
<evidence type="ECO:0000313" key="2">
    <source>
        <dbReference type="EMBL" id="CCB48390.1"/>
    </source>
</evidence>
<organism evidence="2 3">
    <name type="scientific">Vitis vinifera</name>
    <name type="common">Grape</name>
    <dbReference type="NCBI Taxonomy" id="29760"/>
    <lineage>
        <taxon>Eukaryota</taxon>
        <taxon>Viridiplantae</taxon>
        <taxon>Streptophyta</taxon>
        <taxon>Embryophyta</taxon>
        <taxon>Tracheophyta</taxon>
        <taxon>Spermatophyta</taxon>
        <taxon>Magnoliopsida</taxon>
        <taxon>eudicotyledons</taxon>
        <taxon>Gunneridae</taxon>
        <taxon>Pentapetalae</taxon>
        <taxon>rosids</taxon>
        <taxon>Vitales</taxon>
        <taxon>Vitaceae</taxon>
        <taxon>Viteae</taxon>
        <taxon>Vitis</taxon>
    </lineage>
</organism>
<reference evidence="3" key="1">
    <citation type="journal article" date="2007" name="Nature">
        <title>The grapevine genome sequence suggests ancestral hexaploidization in major angiosperm phyla.</title>
        <authorList>
            <consortium name="The French-Italian Public Consortium for Grapevine Genome Characterization."/>
            <person name="Jaillon O."/>
            <person name="Aury J.-M."/>
            <person name="Noel B."/>
            <person name="Policriti A."/>
            <person name="Clepet C."/>
            <person name="Casagrande A."/>
            <person name="Choisne N."/>
            <person name="Aubourg S."/>
            <person name="Vitulo N."/>
            <person name="Jubin C."/>
            <person name="Vezzi A."/>
            <person name="Legeai F."/>
            <person name="Hugueney P."/>
            <person name="Dasilva C."/>
            <person name="Horner D."/>
            <person name="Mica E."/>
            <person name="Jublot D."/>
            <person name="Poulain J."/>
            <person name="Bruyere C."/>
            <person name="Billault A."/>
            <person name="Segurens B."/>
            <person name="Gouyvenoux M."/>
            <person name="Ugarte E."/>
            <person name="Cattonaro F."/>
            <person name="Anthouard V."/>
            <person name="Vico V."/>
            <person name="Del Fabbro C."/>
            <person name="Alaux M."/>
            <person name="Di Gaspero G."/>
            <person name="Dumas V."/>
            <person name="Felice N."/>
            <person name="Paillard S."/>
            <person name="Juman I."/>
            <person name="Moroldo M."/>
            <person name="Scalabrin S."/>
            <person name="Canaguier A."/>
            <person name="Le Clainche I."/>
            <person name="Malacrida G."/>
            <person name="Durand E."/>
            <person name="Pesole G."/>
            <person name="Laucou V."/>
            <person name="Chatelet P."/>
            <person name="Merdinoglu D."/>
            <person name="Delledonne M."/>
            <person name="Pezzotti M."/>
            <person name="Lecharny A."/>
            <person name="Scarpelli C."/>
            <person name="Artiguenave F."/>
            <person name="Pe M.E."/>
            <person name="Valle G."/>
            <person name="Morgante M."/>
            <person name="Caboche M."/>
            <person name="Adam-Blondon A.-F."/>
            <person name="Weissenbach J."/>
            <person name="Quetier F."/>
            <person name="Wincker P."/>
        </authorList>
    </citation>
    <scope>NUCLEOTIDE SEQUENCE [LARGE SCALE GENOMIC DNA]</scope>
    <source>
        <strain evidence="3">cv. Pinot noir / PN40024</strain>
    </source>
</reference>
<dbReference type="OrthoDB" id="1725566at2759"/>
<dbReference type="InParanoid" id="F6H847"/>
<dbReference type="Proteomes" id="UP000009183">
    <property type="component" value="Unassembled WGS sequence, unordered"/>
</dbReference>
<keyword evidence="3" id="KW-1185">Reference proteome</keyword>